<proteinExistence type="predicted"/>
<keyword evidence="1" id="KW-0378">Hydrolase</keyword>
<sequence>MRDRGLQAGFAVLALFVGADLRRELLLTATYSASAIVASMLTNARRTAAVALASVVVAIVVGYVDDETAGTEWLLRAWLGAALGILAVVSAVVRDRREERLRRMTVIAATAQQALLSSLPSRMLDVDLASRYVSATAAAQVGGDLYEVAQTPYGVRLIVGDVKGKGIEAAQVAASVLSAFRHAAAAEPDVGAVARALDATVAQLASDEDFVTAVIVELGADQLTVASAGHPAPLLLVGRSVTELDPPEHALPLGLGADPVLLTHDWPPGARLLLYTDGLVEARDRRGRFFPLDDHVDGLRDPSLDLSLDHLVDQLVLHVGAHVDDDLALVLAEHRP</sequence>
<evidence type="ECO:0000256" key="1">
    <source>
        <dbReference type="ARBA" id="ARBA00022801"/>
    </source>
</evidence>
<feature type="domain" description="PPM-type phosphatase" evidence="3">
    <location>
        <begin position="126"/>
        <end position="334"/>
    </location>
</feature>
<dbReference type="InterPro" id="IPR036457">
    <property type="entry name" value="PPM-type-like_dom_sf"/>
</dbReference>
<dbReference type="PANTHER" id="PTHR43156">
    <property type="entry name" value="STAGE II SPORULATION PROTEIN E-RELATED"/>
    <property type="match status" value="1"/>
</dbReference>
<reference evidence="5" key="1">
    <citation type="submission" date="2016-10" db="EMBL/GenBank/DDBJ databases">
        <authorList>
            <person name="Varghese N."/>
            <person name="Submissions S."/>
        </authorList>
    </citation>
    <scope>NUCLEOTIDE SEQUENCE [LARGE SCALE GENOMIC DNA]</scope>
    <source>
        <strain evidence="5">CGMCC 1.11147</strain>
    </source>
</reference>
<evidence type="ECO:0000313" key="5">
    <source>
        <dbReference type="Proteomes" id="UP000199004"/>
    </source>
</evidence>
<protein>
    <submittedName>
        <fullName evidence="4">Stage II sporulation protein E (SpoIIE)</fullName>
    </submittedName>
</protein>
<dbReference type="SMART" id="SM00331">
    <property type="entry name" value="PP2C_SIG"/>
    <property type="match status" value="1"/>
</dbReference>
<accession>A0A1H0KF47</accession>
<dbReference type="InterPro" id="IPR052016">
    <property type="entry name" value="Bact_Sigma-Reg"/>
</dbReference>
<keyword evidence="2" id="KW-0472">Membrane</keyword>
<dbReference type="SUPFAM" id="SSF81606">
    <property type="entry name" value="PP2C-like"/>
    <property type="match status" value="1"/>
</dbReference>
<evidence type="ECO:0000259" key="3">
    <source>
        <dbReference type="SMART" id="SM00331"/>
    </source>
</evidence>
<dbReference type="InterPro" id="IPR001932">
    <property type="entry name" value="PPM-type_phosphatase-like_dom"/>
</dbReference>
<dbReference type="AlphaFoldDB" id="A0A1H0KF47"/>
<keyword evidence="2" id="KW-1133">Transmembrane helix</keyword>
<organism evidence="4 5">
    <name type="scientific">Nocardioides szechwanensis</name>
    <dbReference type="NCBI Taxonomy" id="1005944"/>
    <lineage>
        <taxon>Bacteria</taxon>
        <taxon>Bacillati</taxon>
        <taxon>Actinomycetota</taxon>
        <taxon>Actinomycetes</taxon>
        <taxon>Propionibacteriales</taxon>
        <taxon>Nocardioidaceae</taxon>
        <taxon>Nocardioides</taxon>
    </lineage>
</organism>
<feature type="transmembrane region" description="Helical" evidence="2">
    <location>
        <begin position="76"/>
        <end position="93"/>
    </location>
</feature>
<dbReference type="Pfam" id="PF07228">
    <property type="entry name" value="SpoIIE"/>
    <property type="match status" value="1"/>
</dbReference>
<feature type="transmembrane region" description="Helical" evidence="2">
    <location>
        <begin position="48"/>
        <end position="64"/>
    </location>
</feature>
<keyword evidence="5" id="KW-1185">Reference proteome</keyword>
<dbReference type="EMBL" id="FNIC01000010">
    <property type="protein sequence ID" value="SDO54466.1"/>
    <property type="molecule type" value="Genomic_DNA"/>
</dbReference>
<keyword evidence="2" id="KW-0812">Transmembrane</keyword>
<dbReference type="GO" id="GO:0016791">
    <property type="term" value="F:phosphatase activity"/>
    <property type="evidence" value="ECO:0007669"/>
    <property type="project" value="TreeGrafter"/>
</dbReference>
<dbReference type="STRING" id="1005944.SAMN05192576_0012"/>
<evidence type="ECO:0000256" key="2">
    <source>
        <dbReference type="SAM" id="Phobius"/>
    </source>
</evidence>
<name>A0A1H0KF47_9ACTN</name>
<evidence type="ECO:0000313" key="4">
    <source>
        <dbReference type="EMBL" id="SDO54466.1"/>
    </source>
</evidence>
<gene>
    <name evidence="4" type="ORF">SAMN05192576_0012</name>
</gene>
<dbReference type="Gene3D" id="3.60.40.10">
    <property type="entry name" value="PPM-type phosphatase domain"/>
    <property type="match status" value="1"/>
</dbReference>
<dbReference type="Proteomes" id="UP000199004">
    <property type="component" value="Unassembled WGS sequence"/>
</dbReference>
<dbReference type="PANTHER" id="PTHR43156:SF2">
    <property type="entry name" value="STAGE II SPORULATION PROTEIN E"/>
    <property type="match status" value="1"/>
</dbReference>